<sequence>MLTDKVRPVCDLEDPDPEDIFSAALGTIFTDDLNNSYGEPGARIVYKSTGFGDIELQCSNPENVDDRMLFSHYLWNSAVQVADFFERGEGLWDITGQHVLELGAGTGLAGIIAALAGAKEVVISDYPAPEILSTISTNVTKHVPRVQVVGHEWGVLTDEFSVSRKHSFSRVLAADCLWMPWQHENLARSILHFLSADDDARAFVIAGFHTGRLKVSGFFNIAAEEGLEVETIYEQDAEGNKREFVKEKPVGTEDKAMLKRWLVIAIMRRRR</sequence>
<dbReference type="OrthoDB" id="407325at2759"/>
<dbReference type="OMA" id="RARWCIV"/>
<dbReference type="InterPro" id="IPR029063">
    <property type="entry name" value="SAM-dependent_MTases_sf"/>
</dbReference>
<proteinExistence type="predicted"/>
<keyword evidence="2" id="KW-1185">Reference proteome</keyword>
<name>A0A165GHL5_XYLHT</name>
<dbReference type="AlphaFoldDB" id="A0A165GHL5"/>
<reference evidence="1 2" key="1">
    <citation type="journal article" date="2016" name="Fungal Biol.">
        <title>The genome of Xylona heveae provides a window into fungal endophytism.</title>
        <authorList>
            <person name="Gazis R."/>
            <person name="Kuo A."/>
            <person name="Riley R."/>
            <person name="LaButti K."/>
            <person name="Lipzen A."/>
            <person name="Lin J."/>
            <person name="Amirebrahimi M."/>
            <person name="Hesse C.N."/>
            <person name="Spatafora J.W."/>
            <person name="Henrissat B."/>
            <person name="Hainaut M."/>
            <person name="Grigoriev I.V."/>
            <person name="Hibbett D.S."/>
        </authorList>
    </citation>
    <scope>NUCLEOTIDE SEQUENCE [LARGE SCALE GENOMIC DNA]</scope>
    <source>
        <strain evidence="1 2">TC161</strain>
    </source>
</reference>
<dbReference type="RefSeq" id="XP_018187749.1">
    <property type="nucleotide sequence ID" value="XM_018336110.1"/>
</dbReference>
<dbReference type="Pfam" id="PF10294">
    <property type="entry name" value="Methyltransf_16"/>
    <property type="match status" value="1"/>
</dbReference>
<dbReference type="GO" id="GO:0008757">
    <property type="term" value="F:S-adenosylmethionine-dependent methyltransferase activity"/>
    <property type="evidence" value="ECO:0007669"/>
    <property type="project" value="UniProtKB-ARBA"/>
</dbReference>
<dbReference type="GO" id="GO:0005737">
    <property type="term" value="C:cytoplasm"/>
    <property type="evidence" value="ECO:0007669"/>
    <property type="project" value="TreeGrafter"/>
</dbReference>
<dbReference type="Proteomes" id="UP000076632">
    <property type="component" value="Unassembled WGS sequence"/>
</dbReference>
<dbReference type="InParanoid" id="A0A165GHL5"/>
<dbReference type="Gene3D" id="3.40.50.150">
    <property type="entry name" value="Vaccinia Virus protein VP39"/>
    <property type="match status" value="1"/>
</dbReference>
<evidence type="ECO:0000313" key="2">
    <source>
        <dbReference type="Proteomes" id="UP000076632"/>
    </source>
</evidence>
<evidence type="ECO:0000313" key="1">
    <source>
        <dbReference type="EMBL" id="KZF22194.1"/>
    </source>
</evidence>
<dbReference type="InterPro" id="IPR019410">
    <property type="entry name" value="Methyltransf_16"/>
</dbReference>
<protein>
    <recommendedName>
        <fullName evidence="3">Nicotinamide N-methyltransferase</fullName>
    </recommendedName>
</protein>
<dbReference type="PANTHER" id="PTHR14614:SF104">
    <property type="entry name" value="N-METHYLTRANSFERASE, PUTATIVE (AFU_ORTHOLOGUE AFUA_1G17750)-RELATED"/>
    <property type="match status" value="1"/>
</dbReference>
<gene>
    <name evidence="1" type="ORF">L228DRAFT_283366</name>
</gene>
<dbReference type="SUPFAM" id="SSF53335">
    <property type="entry name" value="S-adenosyl-L-methionine-dependent methyltransferases"/>
    <property type="match status" value="1"/>
</dbReference>
<dbReference type="GeneID" id="28901247"/>
<accession>A0A165GHL5</accession>
<dbReference type="EMBL" id="KV407459">
    <property type="protein sequence ID" value="KZF22194.1"/>
    <property type="molecule type" value="Genomic_DNA"/>
</dbReference>
<organism evidence="1 2">
    <name type="scientific">Xylona heveae (strain CBS 132557 / TC161)</name>
    <dbReference type="NCBI Taxonomy" id="1328760"/>
    <lineage>
        <taxon>Eukaryota</taxon>
        <taxon>Fungi</taxon>
        <taxon>Dikarya</taxon>
        <taxon>Ascomycota</taxon>
        <taxon>Pezizomycotina</taxon>
        <taxon>Xylonomycetes</taxon>
        <taxon>Xylonales</taxon>
        <taxon>Xylonaceae</taxon>
        <taxon>Xylona</taxon>
    </lineage>
</organism>
<dbReference type="PANTHER" id="PTHR14614">
    <property type="entry name" value="HEPATOCELLULAR CARCINOMA-ASSOCIATED ANTIGEN"/>
    <property type="match status" value="1"/>
</dbReference>
<evidence type="ECO:0008006" key="3">
    <source>
        <dbReference type="Google" id="ProtNLM"/>
    </source>
</evidence>